<accession>A0A8U0IFB0</accession>
<evidence type="ECO:0000313" key="2">
    <source>
        <dbReference type="EMBL" id="UPV99365.1"/>
    </source>
</evidence>
<dbReference type="RefSeq" id="WP_248653860.1">
    <property type="nucleotide sequence ID" value="NZ_CP096658.1"/>
</dbReference>
<keyword evidence="3" id="KW-1185">Reference proteome</keyword>
<evidence type="ECO:0000256" key="1">
    <source>
        <dbReference type="SAM" id="MobiDB-lite"/>
    </source>
</evidence>
<feature type="region of interest" description="Disordered" evidence="1">
    <location>
        <begin position="1"/>
        <end position="22"/>
    </location>
</feature>
<reference evidence="2" key="1">
    <citation type="submission" date="2022-04" db="EMBL/GenBank/DDBJ databases">
        <title>Diverse halophilic archaea isolated from saline environments.</title>
        <authorList>
            <person name="Cui H.-L."/>
        </authorList>
    </citation>
    <scope>NUCLEOTIDE SEQUENCE</scope>
    <source>
        <strain evidence="2">XZYJT40</strain>
    </source>
</reference>
<dbReference type="Pfam" id="PF19102">
    <property type="entry name" value="DUF5789"/>
    <property type="match status" value="1"/>
</dbReference>
<dbReference type="GeneID" id="72190713"/>
<proteinExistence type="predicted"/>
<feature type="compositionally biased region" description="Acidic residues" evidence="1">
    <location>
        <begin position="1"/>
        <end position="20"/>
    </location>
</feature>
<dbReference type="Proteomes" id="UP000830434">
    <property type="component" value="Chromosome"/>
</dbReference>
<protein>
    <submittedName>
        <fullName evidence="2">DUF5789 family protein</fullName>
    </submittedName>
</protein>
<organism evidence="2 3">
    <name type="scientific">Halorussus gelatinilyticus</name>
    <dbReference type="NCBI Taxonomy" id="2937524"/>
    <lineage>
        <taxon>Archaea</taxon>
        <taxon>Methanobacteriati</taxon>
        <taxon>Methanobacteriota</taxon>
        <taxon>Stenosarchaea group</taxon>
        <taxon>Halobacteria</taxon>
        <taxon>Halobacteriales</taxon>
        <taxon>Haladaptataceae</taxon>
        <taxon>Halorussus</taxon>
    </lineage>
</organism>
<name>A0A8U0IFB0_9EURY</name>
<dbReference type="InterPro" id="IPR043899">
    <property type="entry name" value="DUF5789"/>
</dbReference>
<evidence type="ECO:0000313" key="3">
    <source>
        <dbReference type="Proteomes" id="UP000830434"/>
    </source>
</evidence>
<dbReference type="KEGG" id="haxz:M0R88_12620"/>
<gene>
    <name evidence="2" type="ORF">M0R88_12620</name>
</gene>
<sequence length="96" mass="10502">MADDNEEEAEPAVELGDGEPVEGAPLVRVASRLHWPVQKSEILRKEAGVTVRTPDGPRELSDLLDAVDETYFQSRKEFLELVRAETGTGPVPTASE</sequence>
<dbReference type="AlphaFoldDB" id="A0A8U0IFB0"/>
<dbReference type="EMBL" id="CP096658">
    <property type="protein sequence ID" value="UPV99365.1"/>
    <property type="molecule type" value="Genomic_DNA"/>
</dbReference>